<feature type="non-terminal residue" evidence="1">
    <location>
        <position position="1"/>
    </location>
</feature>
<name>X0SA58_9ZZZZ</name>
<sequence>LYIVSDQPLDKISFTMVTVNTQINTEMTVKKYNGSWTAITPFTDGTEEGGDTTFGQSGDVTWTVQTDEVKTNIEGLPGYAYQITVDADLSGDITVSAVTAHSPWNTVRNIWDGAYIGCQGAKVSRDAGTTFDDYSVEVNSTSTADAANFGGVNLNSFIYVGFSQPVNHIMLSMNEDVNTNTSPITEIHYFSSDGTWTSVGTFSDTTNTGTTSYAQSGYLSWDAATDEKPVVIGQDLLPWYWYRLYNVSGTTTDPTGVYYIQGVPAATDPHYSYGVSGWKRRAWQIAPRGVANGMRYSADSLPNTFNGADSGYILFGERPLKRALPFFNEIVIWADREMWMLQGDTPASFGRMRLSSTVGIDAPMSAISVETGVKDSQGRYKVTLVWFFQGIWMFDGIKWWLISSPDIDPFFDRNHEDCINPDYADRTYGE</sequence>
<dbReference type="EMBL" id="BARS01005735">
    <property type="protein sequence ID" value="GAF77918.1"/>
    <property type="molecule type" value="Genomic_DNA"/>
</dbReference>
<protein>
    <submittedName>
        <fullName evidence="1">Uncharacterized protein</fullName>
    </submittedName>
</protein>
<reference evidence="1" key="1">
    <citation type="journal article" date="2014" name="Front. Microbiol.">
        <title>High frequency of phylogenetically diverse reductive dehalogenase-homologous genes in deep subseafloor sedimentary metagenomes.</title>
        <authorList>
            <person name="Kawai M."/>
            <person name="Futagami T."/>
            <person name="Toyoda A."/>
            <person name="Takaki Y."/>
            <person name="Nishi S."/>
            <person name="Hori S."/>
            <person name="Arai W."/>
            <person name="Tsubouchi T."/>
            <person name="Morono Y."/>
            <person name="Uchiyama I."/>
            <person name="Ito T."/>
            <person name="Fujiyama A."/>
            <person name="Inagaki F."/>
            <person name="Takami H."/>
        </authorList>
    </citation>
    <scope>NUCLEOTIDE SEQUENCE</scope>
    <source>
        <strain evidence="1">Expedition CK06-06</strain>
    </source>
</reference>
<evidence type="ECO:0000313" key="1">
    <source>
        <dbReference type="EMBL" id="GAF77918.1"/>
    </source>
</evidence>
<feature type="non-terminal residue" evidence="1">
    <location>
        <position position="430"/>
    </location>
</feature>
<gene>
    <name evidence="1" type="ORF">S01H1_11255</name>
</gene>
<dbReference type="AlphaFoldDB" id="X0SA58"/>
<organism evidence="1">
    <name type="scientific">marine sediment metagenome</name>
    <dbReference type="NCBI Taxonomy" id="412755"/>
    <lineage>
        <taxon>unclassified sequences</taxon>
        <taxon>metagenomes</taxon>
        <taxon>ecological metagenomes</taxon>
    </lineage>
</organism>
<accession>X0SA58</accession>
<comment type="caution">
    <text evidence="1">The sequence shown here is derived from an EMBL/GenBank/DDBJ whole genome shotgun (WGS) entry which is preliminary data.</text>
</comment>
<proteinExistence type="predicted"/>